<organism evidence="2 3">
    <name type="scientific">Rhodopirellula bahusiensis</name>
    <dbReference type="NCBI Taxonomy" id="2014065"/>
    <lineage>
        <taxon>Bacteria</taxon>
        <taxon>Pseudomonadati</taxon>
        <taxon>Planctomycetota</taxon>
        <taxon>Planctomycetia</taxon>
        <taxon>Pirellulales</taxon>
        <taxon>Pirellulaceae</taxon>
        <taxon>Rhodopirellula</taxon>
    </lineage>
</organism>
<evidence type="ECO:0000256" key="1">
    <source>
        <dbReference type="SAM" id="SignalP"/>
    </source>
</evidence>
<dbReference type="CDD" id="cd00688">
    <property type="entry name" value="ISOPREN_C2_like"/>
    <property type="match status" value="1"/>
</dbReference>
<keyword evidence="3" id="KW-1185">Reference proteome</keyword>
<keyword evidence="1" id="KW-0732">Signal</keyword>
<dbReference type="SUPFAM" id="SSF48239">
    <property type="entry name" value="Terpenoid cyclases/Protein prenyltransferases"/>
    <property type="match status" value="1"/>
</dbReference>
<evidence type="ECO:0000313" key="2">
    <source>
        <dbReference type="EMBL" id="PHQ34445.1"/>
    </source>
</evidence>
<dbReference type="Proteomes" id="UP000225740">
    <property type="component" value="Unassembled WGS sequence"/>
</dbReference>
<evidence type="ECO:0000313" key="3">
    <source>
        <dbReference type="Proteomes" id="UP000225740"/>
    </source>
</evidence>
<sequence>MGFKPSHRTMARTAFALLFSFSFAWPMFAHAQTDIVTFDSVPDKRDSIDADEPIAESFSAKQAAVYLDRASLTWQKKKKCVTCHTNMPYMFARPALASIQNDSGEVREFFERYRTERWKTKAPKEAQGFWVIVVAAGLTFNDMQTTGHLSPITRDVLDFLWTTQRADGGWDWPDCDYAPMEIDDHFGVTLAALAVGIAPDGYAETESAKAGIAKLRTYFNNNPPKSLHHRANIAWCSQRIDGLMTADERRRTAEELLSKQLPDGGWSTAGFLSDWKGLECNDGEPLDTQISDGYGTGLVIVISRELGIPAGDPRLQKGIQWLLVNQRASGKWFTRSPVNDAGNLISNTGTAYAILALQSCGELPGWPFESQTSAPSTN</sequence>
<accession>A0A2G1W5Z2</accession>
<dbReference type="OrthoDB" id="246249at2"/>
<dbReference type="AlphaFoldDB" id="A0A2G1W5Z2"/>
<dbReference type="InterPro" id="IPR008930">
    <property type="entry name" value="Terpenoid_cyclase/PrenylTrfase"/>
</dbReference>
<feature type="chain" id="PRO_5013948248" evidence="1">
    <location>
        <begin position="32"/>
        <end position="378"/>
    </location>
</feature>
<feature type="signal peptide" evidence="1">
    <location>
        <begin position="1"/>
        <end position="31"/>
    </location>
</feature>
<protein>
    <submittedName>
        <fullName evidence="2">Squalene--hopene cyclase</fullName>
    </submittedName>
</protein>
<proteinExistence type="predicted"/>
<dbReference type="Gene3D" id="1.50.10.20">
    <property type="match status" value="1"/>
</dbReference>
<comment type="caution">
    <text evidence="2">The sequence shown here is derived from an EMBL/GenBank/DDBJ whole genome shotgun (WGS) entry which is preliminary data.</text>
</comment>
<dbReference type="EMBL" id="NIZW01000011">
    <property type="protein sequence ID" value="PHQ34445.1"/>
    <property type="molecule type" value="Genomic_DNA"/>
</dbReference>
<name>A0A2G1W5Z2_9BACT</name>
<reference evidence="2 3" key="1">
    <citation type="submission" date="2017-06" db="EMBL/GenBank/DDBJ databases">
        <title>Description of Rhodopirellula bahusiensis sp. nov.</title>
        <authorList>
            <person name="Kizina J."/>
            <person name="Harder J."/>
        </authorList>
    </citation>
    <scope>NUCLEOTIDE SEQUENCE [LARGE SCALE GENOMIC DNA]</scope>
    <source>
        <strain evidence="2 3">SWK21</strain>
    </source>
</reference>
<gene>
    <name evidence="2" type="ORF">CEE69_15705</name>
</gene>